<protein>
    <submittedName>
        <fullName evidence="3">Uncharacterized protein</fullName>
    </submittedName>
</protein>
<keyword evidence="2" id="KW-0732">Signal</keyword>
<feature type="region of interest" description="Disordered" evidence="1">
    <location>
        <begin position="41"/>
        <end position="63"/>
    </location>
</feature>
<dbReference type="EnsemblPlants" id="LPERR03G34120.1">
    <property type="protein sequence ID" value="LPERR03G34120.1"/>
    <property type="gene ID" value="LPERR03G34120"/>
</dbReference>
<name>A0A0D9W127_9ORYZ</name>
<dbReference type="Proteomes" id="UP000032180">
    <property type="component" value="Chromosome 3"/>
</dbReference>
<dbReference type="AlphaFoldDB" id="A0A0D9W127"/>
<evidence type="ECO:0000313" key="3">
    <source>
        <dbReference type="EnsemblPlants" id="LPERR03G34120.1"/>
    </source>
</evidence>
<evidence type="ECO:0000256" key="2">
    <source>
        <dbReference type="SAM" id="SignalP"/>
    </source>
</evidence>
<proteinExistence type="predicted"/>
<sequence>MPLPVAASASLLFLLFLLRRRRQGNPAPLEALTFSIYSPLSTSASPGSSADGDSSPPPPAASVRQAARPYAMVARLDKPIGTWLLAWPCFWYYGY</sequence>
<feature type="compositionally biased region" description="Low complexity" evidence="1">
    <location>
        <begin position="41"/>
        <end position="54"/>
    </location>
</feature>
<evidence type="ECO:0000256" key="1">
    <source>
        <dbReference type="SAM" id="MobiDB-lite"/>
    </source>
</evidence>
<evidence type="ECO:0000313" key="4">
    <source>
        <dbReference type="Proteomes" id="UP000032180"/>
    </source>
</evidence>
<reference evidence="4" key="2">
    <citation type="submission" date="2013-12" db="EMBL/GenBank/DDBJ databases">
        <authorList>
            <person name="Yu Y."/>
            <person name="Lee S."/>
            <person name="de Baynast K."/>
            <person name="Wissotski M."/>
            <person name="Liu L."/>
            <person name="Talag J."/>
            <person name="Goicoechea J."/>
            <person name="Angelova A."/>
            <person name="Jetty R."/>
            <person name="Kudrna D."/>
            <person name="Golser W."/>
            <person name="Rivera L."/>
            <person name="Zhang J."/>
            <person name="Wing R."/>
        </authorList>
    </citation>
    <scope>NUCLEOTIDE SEQUENCE</scope>
</reference>
<reference evidence="3 4" key="1">
    <citation type="submission" date="2012-08" db="EMBL/GenBank/DDBJ databases">
        <title>Oryza genome evolution.</title>
        <authorList>
            <person name="Wing R.A."/>
        </authorList>
    </citation>
    <scope>NUCLEOTIDE SEQUENCE</scope>
</reference>
<feature type="signal peptide" evidence="2">
    <location>
        <begin position="1"/>
        <end position="24"/>
    </location>
</feature>
<dbReference type="Gramene" id="LPERR03G34120.1">
    <property type="protein sequence ID" value="LPERR03G34120.1"/>
    <property type="gene ID" value="LPERR03G34120"/>
</dbReference>
<keyword evidence="4" id="KW-1185">Reference proteome</keyword>
<organism evidence="3 4">
    <name type="scientific">Leersia perrieri</name>
    <dbReference type="NCBI Taxonomy" id="77586"/>
    <lineage>
        <taxon>Eukaryota</taxon>
        <taxon>Viridiplantae</taxon>
        <taxon>Streptophyta</taxon>
        <taxon>Embryophyta</taxon>
        <taxon>Tracheophyta</taxon>
        <taxon>Spermatophyta</taxon>
        <taxon>Magnoliopsida</taxon>
        <taxon>Liliopsida</taxon>
        <taxon>Poales</taxon>
        <taxon>Poaceae</taxon>
        <taxon>BOP clade</taxon>
        <taxon>Oryzoideae</taxon>
        <taxon>Oryzeae</taxon>
        <taxon>Oryzinae</taxon>
        <taxon>Leersia</taxon>
    </lineage>
</organism>
<accession>A0A0D9W127</accession>
<dbReference type="HOGENOM" id="CLU_2375879_0_0_1"/>
<reference evidence="3" key="3">
    <citation type="submission" date="2015-04" db="UniProtKB">
        <authorList>
            <consortium name="EnsemblPlants"/>
        </authorList>
    </citation>
    <scope>IDENTIFICATION</scope>
</reference>
<dbReference type="STRING" id="77586.A0A0D9W127"/>
<feature type="chain" id="PRO_5002348087" evidence="2">
    <location>
        <begin position="25"/>
        <end position="95"/>
    </location>
</feature>